<dbReference type="Proteomes" id="UP000238982">
    <property type="component" value="Unassembled WGS sequence"/>
</dbReference>
<gene>
    <name evidence="2" type="ORF">C6Q15_06730</name>
</gene>
<dbReference type="Pfam" id="PF01551">
    <property type="entry name" value="Peptidase_M23"/>
    <property type="match status" value="1"/>
</dbReference>
<dbReference type="InterPro" id="IPR050570">
    <property type="entry name" value="Cell_wall_metabolism_enzyme"/>
</dbReference>
<name>A0A2S9MXE0_9BURK</name>
<dbReference type="InterPro" id="IPR036779">
    <property type="entry name" value="LysM_dom_sf"/>
</dbReference>
<dbReference type="PROSITE" id="PS51257">
    <property type="entry name" value="PROKAR_LIPOPROTEIN"/>
    <property type="match status" value="1"/>
</dbReference>
<dbReference type="PROSITE" id="PS51782">
    <property type="entry name" value="LYSM"/>
    <property type="match status" value="1"/>
</dbReference>
<dbReference type="SMART" id="SM00257">
    <property type="entry name" value="LysM"/>
    <property type="match status" value="1"/>
</dbReference>
<sequence length="246" mass="25262">MRKTIPIHDSAVRWLPHAAFLAAAVALGGCTMTPWTDTWQPAPRASTPASVATPGVLAGYYRVNPGDTLASIAGAYGQRVQDVASWNHMAVTDAVTPGQVLRVAPPPAATSISPPPSAAAAQPGTLAWPATGVVTAPFSSGKTRGIVIAASGPDHTVRAAANGRVVYAGSGVKAYGPLVILKHDNGLITAYGHNDKLLVNEGDAVRVGQPVAEMGTDASGRATFEFEVRQNGKVVDPMGFLPRNGG</sequence>
<evidence type="ECO:0000313" key="3">
    <source>
        <dbReference type="Proteomes" id="UP000238982"/>
    </source>
</evidence>
<dbReference type="SUPFAM" id="SSF51261">
    <property type="entry name" value="Duplicated hybrid motif"/>
    <property type="match status" value="1"/>
</dbReference>
<dbReference type="AlphaFoldDB" id="A0A2S9MXE0"/>
<dbReference type="InterPro" id="IPR016047">
    <property type="entry name" value="M23ase_b-sheet_dom"/>
</dbReference>
<organism evidence="2 3">
    <name type="scientific">Burkholderia multivorans</name>
    <dbReference type="NCBI Taxonomy" id="87883"/>
    <lineage>
        <taxon>Bacteria</taxon>
        <taxon>Pseudomonadati</taxon>
        <taxon>Pseudomonadota</taxon>
        <taxon>Betaproteobacteria</taxon>
        <taxon>Burkholderiales</taxon>
        <taxon>Burkholderiaceae</taxon>
        <taxon>Burkholderia</taxon>
        <taxon>Burkholderia cepacia complex</taxon>
    </lineage>
</organism>
<dbReference type="Gene3D" id="2.70.70.10">
    <property type="entry name" value="Glucose Permease (Domain IIA)"/>
    <property type="match status" value="1"/>
</dbReference>
<dbReference type="GO" id="GO:0004222">
    <property type="term" value="F:metalloendopeptidase activity"/>
    <property type="evidence" value="ECO:0007669"/>
    <property type="project" value="TreeGrafter"/>
</dbReference>
<dbReference type="Pfam" id="PF01476">
    <property type="entry name" value="LysM"/>
    <property type="match status" value="1"/>
</dbReference>
<feature type="domain" description="LysM" evidence="1">
    <location>
        <begin position="59"/>
        <end position="103"/>
    </location>
</feature>
<evidence type="ECO:0000259" key="1">
    <source>
        <dbReference type="PROSITE" id="PS51782"/>
    </source>
</evidence>
<accession>A0A2S9MXE0</accession>
<comment type="caution">
    <text evidence="2">The sequence shown here is derived from an EMBL/GenBank/DDBJ whole genome shotgun (WGS) entry which is preliminary data.</text>
</comment>
<dbReference type="PANTHER" id="PTHR21666:SF270">
    <property type="entry name" value="MUREIN HYDROLASE ACTIVATOR ENVC"/>
    <property type="match status" value="1"/>
</dbReference>
<protein>
    <submittedName>
        <fullName evidence="2">LysM domain protein</fullName>
    </submittedName>
</protein>
<dbReference type="PANTHER" id="PTHR21666">
    <property type="entry name" value="PEPTIDASE-RELATED"/>
    <property type="match status" value="1"/>
</dbReference>
<reference evidence="2 3" key="1">
    <citation type="submission" date="2018-03" db="EMBL/GenBank/DDBJ databases">
        <authorList>
            <person name="Keele B.F."/>
        </authorList>
    </citation>
    <scope>NUCLEOTIDE SEQUENCE [LARGE SCALE GENOMIC DNA]</scope>
    <source>
        <strain evidence="2 3">AU19729</strain>
    </source>
</reference>
<dbReference type="CDD" id="cd12797">
    <property type="entry name" value="M23_peptidase"/>
    <property type="match status" value="1"/>
</dbReference>
<dbReference type="InterPro" id="IPR018392">
    <property type="entry name" value="LysM"/>
</dbReference>
<evidence type="ECO:0000313" key="2">
    <source>
        <dbReference type="EMBL" id="PRF64045.1"/>
    </source>
</evidence>
<dbReference type="InterPro" id="IPR011055">
    <property type="entry name" value="Dup_hybrid_motif"/>
</dbReference>
<dbReference type="CDD" id="cd00118">
    <property type="entry name" value="LysM"/>
    <property type="match status" value="1"/>
</dbReference>
<dbReference type="Gene3D" id="3.10.350.10">
    <property type="entry name" value="LysM domain"/>
    <property type="match status" value="1"/>
</dbReference>
<dbReference type="EMBL" id="PVGH01000033">
    <property type="protein sequence ID" value="PRF64045.1"/>
    <property type="molecule type" value="Genomic_DNA"/>
</dbReference>
<dbReference type="RefSeq" id="WP_105795455.1">
    <property type="nucleotide sequence ID" value="NZ_JAHPLO010000020.1"/>
</dbReference>
<proteinExistence type="predicted"/>